<dbReference type="InterPro" id="IPR035979">
    <property type="entry name" value="RBD_domain_sf"/>
</dbReference>
<dbReference type="SMART" id="SM00360">
    <property type="entry name" value="RRM"/>
    <property type="match status" value="2"/>
</dbReference>
<sequence>MSGAVAGGAGAYYRGAPATGGYGGPANGGSGYGSGYNGMGRGGNSARLSHSHSFSSATSPRPDAPLSNTNLYIRGLAPNITDDELRRMCEEFGKITSTKAIMDKMTNTCKGYGFVDFESAEGASAAVDGLLARGIQAQMAKARTAMTTGGSGGSPFGVEQDPTNLYIANLPLQYNETQLETALQDFGMVISTRILRNGEGVSRGVGFARMDNKDKCEEIIRALNGTVLPGSPEGSAPLLVKLADSGHSRKKRTPMGMGMMGGPMMDYGGHGFPTDQLYGRGGMGATLPYMMHPSFMMHGHHGYNSYAFDNLSSQMGALSMGGGGGAGGRGVPDSAAGGPAANGDTGAAAANGHPMYHQANYGYPAAPAANQYYSGGMDGGAVASGAGSYAAAAGNHYGGTGAANGGYGGHNGGGGDHEPIGTFQATTNGGANGRGKYGKQ</sequence>
<accession>A0A2A6CI78</accession>
<name>A0A2A6CI78_PRIPA</name>
<dbReference type="GO" id="GO:0008143">
    <property type="term" value="F:poly(A) binding"/>
    <property type="evidence" value="ECO:0000318"/>
    <property type="project" value="GO_Central"/>
</dbReference>
<evidence type="ECO:0000313" key="5">
    <source>
        <dbReference type="Proteomes" id="UP000005239"/>
    </source>
</evidence>
<evidence type="ECO:0000256" key="1">
    <source>
        <dbReference type="ARBA" id="ARBA00022737"/>
    </source>
</evidence>
<proteinExistence type="predicted"/>
<protein>
    <submittedName>
        <fullName evidence="4">RNA binding protein</fullName>
    </submittedName>
</protein>
<dbReference type="GO" id="GO:0008266">
    <property type="term" value="F:poly(U) RNA binding"/>
    <property type="evidence" value="ECO:0000318"/>
    <property type="project" value="GO_Central"/>
</dbReference>
<dbReference type="EnsemblMetazoa" id="PPA14559.1">
    <property type="protein sequence ID" value="PPA14559.1"/>
    <property type="gene ID" value="WBGene00104113"/>
</dbReference>
<dbReference type="OrthoDB" id="271725at2759"/>
<feature type="region of interest" description="Disordered" evidence="3">
    <location>
        <begin position="421"/>
        <end position="440"/>
    </location>
</feature>
<keyword evidence="5" id="KW-1185">Reference proteome</keyword>
<evidence type="ECO:0000256" key="2">
    <source>
        <dbReference type="ARBA" id="ARBA00022884"/>
    </source>
</evidence>
<dbReference type="InterPro" id="IPR012677">
    <property type="entry name" value="Nucleotide-bd_a/b_plait_sf"/>
</dbReference>
<dbReference type="InterPro" id="IPR000504">
    <property type="entry name" value="RRM_dom"/>
</dbReference>
<dbReference type="Proteomes" id="UP000005239">
    <property type="component" value="Unassembled WGS sequence"/>
</dbReference>
<organism evidence="4 5">
    <name type="scientific">Pristionchus pacificus</name>
    <name type="common">Parasitic nematode worm</name>
    <dbReference type="NCBI Taxonomy" id="54126"/>
    <lineage>
        <taxon>Eukaryota</taxon>
        <taxon>Metazoa</taxon>
        <taxon>Ecdysozoa</taxon>
        <taxon>Nematoda</taxon>
        <taxon>Chromadorea</taxon>
        <taxon>Rhabditida</taxon>
        <taxon>Rhabditina</taxon>
        <taxon>Diplogasteromorpha</taxon>
        <taxon>Diplogasteroidea</taxon>
        <taxon>Neodiplogasteridae</taxon>
        <taxon>Pristionchus</taxon>
    </lineage>
</organism>
<dbReference type="CDD" id="cd12243">
    <property type="entry name" value="RRM1_MSSP"/>
    <property type="match status" value="1"/>
</dbReference>
<reference evidence="5" key="1">
    <citation type="journal article" date="2008" name="Nat. Genet.">
        <title>The Pristionchus pacificus genome provides a unique perspective on nematode lifestyle and parasitism.</title>
        <authorList>
            <person name="Dieterich C."/>
            <person name="Clifton S.W."/>
            <person name="Schuster L.N."/>
            <person name="Chinwalla A."/>
            <person name="Delehaunty K."/>
            <person name="Dinkelacker I."/>
            <person name="Fulton L."/>
            <person name="Fulton R."/>
            <person name="Godfrey J."/>
            <person name="Minx P."/>
            <person name="Mitreva M."/>
            <person name="Roeseler W."/>
            <person name="Tian H."/>
            <person name="Witte H."/>
            <person name="Yang S.P."/>
            <person name="Wilson R.K."/>
            <person name="Sommer R.J."/>
        </authorList>
    </citation>
    <scope>NUCLEOTIDE SEQUENCE [LARGE SCALE GENOMIC DNA]</scope>
    <source>
        <strain evidence="5">PS312</strain>
    </source>
</reference>
<accession>A0A8R1UCC4</accession>
<gene>
    <name evidence="4" type="primary">WBGene00104113</name>
</gene>
<dbReference type="Pfam" id="PF00076">
    <property type="entry name" value="RRM_1"/>
    <property type="match status" value="2"/>
</dbReference>
<dbReference type="GO" id="GO:0005634">
    <property type="term" value="C:nucleus"/>
    <property type="evidence" value="ECO:0000318"/>
    <property type="project" value="GO_Central"/>
</dbReference>
<dbReference type="GO" id="GO:0005829">
    <property type="term" value="C:cytosol"/>
    <property type="evidence" value="ECO:0000318"/>
    <property type="project" value="GO_Central"/>
</dbReference>
<dbReference type="SUPFAM" id="SSF54928">
    <property type="entry name" value="RNA-binding domain, RBD"/>
    <property type="match status" value="1"/>
</dbReference>
<dbReference type="CDD" id="cd12244">
    <property type="entry name" value="RRM2_MSSP"/>
    <property type="match status" value="1"/>
</dbReference>
<feature type="compositionally biased region" description="Low complexity" evidence="3">
    <location>
        <begin position="44"/>
        <end position="61"/>
    </location>
</feature>
<dbReference type="PROSITE" id="PS50102">
    <property type="entry name" value="RRM"/>
    <property type="match status" value="2"/>
</dbReference>
<dbReference type="Gene3D" id="3.30.70.330">
    <property type="match status" value="2"/>
</dbReference>
<feature type="compositionally biased region" description="Gly residues" evidence="3">
    <location>
        <begin position="430"/>
        <end position="440"/>
    </location>
</feature>
<dbReference type="FunFam" id="3.30.70.330:FF:000482">
    <property type="entry name" value="SUPpressor"/>
    <property type="match status" value="1"/>
</dbReference>
<dbReference type="GO" id="GO:0003730">
    <property type="term" value="F:mRNA 3'-UTR binding"/>
    <property type="evidence" value="ECO:0000318"/>
    <property type="project" value="GO_Central"/>
</dbReference>
<evidence type="ECO:0000313" key="4">
    <source>
        <dbReference type="EnsemblMetazoa" id="PPA14559.1"/>
    </source>
</evidence>
<feature type="region of interest" description="Disordered" evidence="3">
    <location>
        <begin position="43"/>
        <end position="68"/>
    </location>
</feature>
<keyword evidence="1" id="KW-0677">Repeat</keyword>
<keyword evidence="2" id="KW-0694">RNA-binding</keyword>
<dbReference type="AlphaFoldDB" id="A0A2A6CI78"/>
<dbReference type="PANTHER" id="PTHR24012">
    <property type="entry name" value="RNA BINDING PROTEIN"/>
    <property type="match status" value="1"/>
</dbReference>
<dbReference type="GO" id="GO:1990904">
    <property type="term" value="C:ribonucleoprotein complex"/>
    <property type="evidence" value="ECO:0000318"/>
    <property type="project" value="GO_Central"/>
</dbReference>
<reference evidence="4" key="2">
    <citation type="submission" date="2022-06" db="UniProtKB">
        <authorList>
            <consortium name="EnsemblMetazoa"/>
        </authorList>
    </citation>
    <scope>IDENTIFICATION</scope>
    <source>
        <strain evidence="4">PS312</strain>
    </source>
</reference>
<dbReference type="GO" id="GO:0017148">
    <property type="term" value="P:negative regulation of translation"/>
    <property type="evidence" value="ECO:0007669"/>
    <property type="project" value="EnsemblMetazoa"/>
</dbReference>
<evidence type="ECO:0000256" key="3">
    <source>
        <dbReference type="SAM" id="MobiDB-lite"/>
    </source>
</evidence>